<dbReference type="Proteomes" id="UP001149140">
    <property type="component" value="Unassembled WGS sequence"/>
</dbReference>
<proteinExistence type="predicted"/>
<protein>
    <submittedName>
        <fullName evidence="1">Uncharacterized protein</fullName>
    </submittedName>
</protein>
<accession>A0A9X3MME4</accession>
<gene>
    <name evidence="1" type="ORF">OM076_03275</name>
</gene>
<evidence type="ECO:0000313" key="1">
    <source>
        <dbReference type="EMBL" id="MDA0159276.1"/>
    </source>
</evidence>
<evidence type="ECO:0000313" key="2">
    <source>
        <dbReference type="Proteomes" id="UP001149140"/>
    </source>
</evidence>
<reference evidence="1" key="1">
    <citation type="submission" date="2022-10" db="EMBL/GenBank/DDBJ databases">
        <title>The WGS of Solirubrobacter ginsenosidimutans DSM 21036.</title>
        <authorList>
            <person name="Jiang Z."/>
        </authorList>
    </citation>
    <scope>NUCLEOTIDE SEQUENCE</scope>
    <source>
        <strain evidence="1">DSM 21036</strain>
    </source>
</reference>
<organism evidence="1 2">
    <name type="scientific">Solirubrobacter ginsenosidimutans</name>
    <dbReference type="NCBI Taxonomy" id="490573"/>
    <lineage>
        <taxon>Bacteria</taxon>
        <taxon>Bacillati</taxon>
        <taxon>Actinomycetota</taxon>
        <taxon>Thermoleophilia</taxon>
        <taxon>Solirubrobacterales</taxon>
        <taxon>Solirubrobacteraceae</taxon>
        <taxon>Solirubrobacter</taxon>
    </lineage>
</organism>
<dbReference type="AlphaFoldDB" id="A0A9X3MME4"/>
<sequence>MTDRDVTYRVVWVPGTDELVGVCHCGAEHVAASPVEIWAWLLGHPQGHELVGATQ</sequence>
<comment type="caution">
    <text evidence="1">The sequence shown here is derived from an EMBL/GenBank/DDBJ whole genome shotgun (WGS) entry which is preliminary data.</text>
</comment>
<name>A0A9X3MME4_9ACTN</name>
<dbReference type="EMBL" id="JAPDOD010000002">
    <property type="protein sequence ID" value="MDA0159276.1"/>
    <property type="molecule type" value="Genomic_DNA"/>
</dbReference>
<keyword evidence="2" id="KW-1185">Reference proteome</keyword>